<dbReference type="Pfam" id="PF20373">
    <property type="entry name" value="DUF6668"/>
    <property type="match status" value="1"/>
</dbReference>
<keyword evidence="3" id="KW-1185">Reference proteome</keyword>
<accession>A0A1I7MSQ8</accession>
<dbReference type="Proteomes" id="UP000198881">
    <property type="component" value="Unassembled WGS sequence"/>
</dbReference>
<organism evidence="2 3">
    <name type="scientific">Micrococcus terreus</name>
    <dbReference type="NCBI Taxonomy" id="574650"/>
    <lineage>
        <taxon>Bacteria</taxon>
        <taxon>Bacillati</taxon>
        <taxon>Actinomycetota</taxon>
        <taxon>Actinomycetes</taxon>
        <taxon>Micrococcales</taxon>
        <taxon>Micrococcaceae</taxon>
        <taxon>Micrococcus</taxon>
    </lineage>
</organism>
<proteinExistence type="predicted"/>
<gene>
    <name evidence="2" type="ORF">SAMN04487966_11620</name>
</gene>
<evidence type="ECO:0000313" key="3">
    <source>
        <dbReference type="Proteomes" id="UP000198881"/>
    </source>
</evidence>
<dbReference type="STRING" id="574650.SAMN04487966_11620"/>
<feature type="region of interest" description="Disordered" evidence="1">
    <location>
        <begin position="1"/>
        <end position="20"/>
    </location>
</feature>
<dbReference type="EMBL" id="FPCG01000016">
    <property type="protein sequence ID" value="SFV24962.1"/>
    <property type="molecule type" value="Genomic_DNA"/>
</dbReference>
<protein>
    <submittedName>
        <fullName evidence="2">Uncharacterized protein</fullName>
    </submittedName>
</protein>
<dbReference type="AlphaFoldDB" id="A0A1I7MSQ8"/>
<sequence length="204" mass="22170">MAQRSNPFVAVQPRPAEDAGPELVDEILGERLLERGPSSPEVLSVDSSQLEATEWPRTSITQHLPLTVFGLHGGAGTSTLARLLGDQALDAGQGWPVASGWTRPLPTLDVLAVARTHHTGLAAAEQFTQLWASGDLPESRLVGLVLVDDGPNLTDGQKRAVKRLLKKTPLGAHLPWMEQWRHSFPDPARLPGRLKRLLKAIHSH</sequence>
<evidence type="ECO:0000313" key="2">
    <source>
        <dbReference type="EMBL" id="SFV24962.1"/>
    </source>
</evidence>
<reference evidence="2 3" key="1">
    <citation type="submission" date="2016-10" db="EMBL/GenBank/DDBJ databases">
        <authorList>
            <person name="de Groot N.N."/>
        </authorList>
    </citation>
    <scope>NUCLEOTIDE SEQUENCE [LARGE SCALE GENOMIC DNA]</scope>
    <source>
        <strain evidence="2 3">CGMCC 1.7054</strain>
    </source>
</reference>
<evidence type="ECO:0000256" key="1">
    <source>
        <dbReference type="SAM" id="MobiDB-lite"/>
    </source>
</evidence>
<dbReference type="InterPro" id="IPR046609">
    <property type="entry name" value="DUF6668"/>
</dbReference>
<name>A0A1I7MSQ8_9MICC</name>